<keyword evidence="3" id="KW-1185">Reference proteome</keyword>
<feature type="compositionally biased region" description="Polar residues" evidence="1">
    <location>
        <begin position="730"/>
        <end position="757"/>
    </location>
</feature>
<feature type="region of interest" description="Disordered" evidence="1">
    <location>
        <begin position="254"/>
        <end position="290"/>
    </location>
</feature>
<feature type="compositionally biased region" description="Basic and acidic residues" evidence="1">
    <location>
        <begin position="860"/>
        <end position="876"/>
    </location>
</feature>
<dbReference type="AlphaFoldDB" id="A0AAF0DP69"/>
<reference evidence="2" key="1">
    <citation type="submission" date="2023-03" db="EMBL/GenBank/DDBJ databases">
        <title>Emydomyces testavorans Genome Sequence.</title>
        <authorList>
            <person name="Hoyer L."/>
        </authorList>
    </citation>
    <scope>NUCLEOTIDE SEQUENCE</scope>
    <source>
        <strain evidence="2">16-2883</strain>
    </source>
</reference>
<feature type="region of interest" description="Disordered" evidence="1">
    <location>
        <begin position="328"/>
        <end position="365"/>
    </location>
</feature>
<protein>
    <recommendedName>
        <fullName evidence="4">Nucleolar protein Dnt1-like N-terminal domain-containing protein</fullName>
    </recommendedName>
</protein>
<feature type="compositionally biased region" description="Low complexity" evidence="1">
    <location>
        <begin position="975"/>
        <end position="984"/>
    </location>
</feature>
<feature type="region of interest" description="Disordered" evidence="1">
    <location>
        <begin position="377"/>
        <end position="542"/>
    </location>
</feature>
<feature type="compositionally biased region" description="Polar residues" evidence="1">
    <location>
        <begin position="403"/>
        <end position="418"/>
    </location>
</feature>
<dbReference type="EMBL" id="CP120631">
    <property type="protein sequence ID" value="WEW61357.1"/>
    <property type="molecule type" value="Genomic_DNA"/>
</dbReference>
<evidence type="ECO:0000313" key="2">
    <source>
        <dbReference type="EMBL" id="WEW61357.1"/>
    </source>
</evidence>
<feature type="compositionally biased region" description="Polar residues" evidence="1">
    <location>
        <begin position="437"/>
        <end position="451"/>
    </location>
</feature>
<feature type="compositionally biased region" description="Polar residues" evidence="1">
    <location>
        <begin position="771"/>
        <end position="789"/>
    </location>
</feature>
<feature type="compositionally biased region" description="Basic and acidic residues" evidence="1">
    <location>
        <begin position="328"/>
        <end position="343"/>
    </location>
</feature>
<sequence>MVLLRLTVKVPLPEVVGMQAADIKVTAFMLPVHDPENVTLGQLAYQITEKWKKLRPDAPPLRIKKLLDDNYDTVELDLGLSVADVFVDTGKARADGLDQRGTIRVVQQPSQQPVRYQSVAQDWDGIANHYSHAASVRPPVPLFNQGLPTTPAPRALPETNHTNAKPSEPDRVRASIETENTIAQISRAQSNEADNNHRTIQASTADEPRHATRKRRHTVGPQKETTKCDESLSVENVPLAPNIAVEIKSSLASQHIASHTSRRNSDAAEAARSSKPTPSVSQRKKPRLSVADRLIIDSGRALSPPPKRQRRNIVGDLSAFYNYADSDNEKPIATRHNANDRKLNTPSLPRGEKTQNTTHKNAKVDSDVEMIDALPSNSAKKSATFRSNSASTNASKKADRISTKQANAKGSSEYNQSDVVDLTEVAADEQDLPSLGRRQSNSGTPAASNSGFPPGQGRKEPAASSAPRLTPQSTASAPVQNRNSTPRRGTSYVPNPDDDVLARSSRELKPSPKEPKKTPETKDKQDRKSTPKPNGVSSLAKKRGFISQFPDWVTDAWLDNHDTERALERKLEEARKQQRPLKEINQHVLILDLTKKLHSAEQRGMVLQAPKLRTELENARKELERILAENDVQKQKAETVDDDDPALYGRASPTLSSGYCRGENDSSRLATRSTGTKKDSPVAMKSGKSETKSPDKSRRSSVTTYRTPEKDDTNSKANFGKTPREIEPSVISSKESFTSVDDVSSKEVTPQNSSHTKPQPPNKDCTKQHASDTVTPSSRATPVQKSVSPSLVGDSTSDSDSDISSDVGNAKANSSLNKQDPNERDDIDQRMPFTNFSSSSSSDADDTESSSGSDIPAHCEAFHGEKSSAPETELAKRNGFQRKAAAKTKNAANIYSRQVASSPVAAANKKKTVPIPLSQPARSPSLISSPESNTISPSKSQKASRPSLKSLLDEHKPKQGGNVTAGPNAYNDAGSSAEKSPSPSKKSHKSFIQQGWTILGAATGRPFSRK</sequence>
<gene>
    <name evidence="2" type="ORF">PRK78_006847</name>
</gene>
<name>A0AAF0DP69_9EURO</name>
<accession>A0AAF0DP69</accession>
<feature type="compositionally biased region" description="Basic and acidic residues" evidence="1">
    <location>
        <begin position="820"/>
        <end position="829"/>
    </location>
</feature>
<feature type="compositionally biased region" description="Polar residues" evidence="1">
    <location>
        <begin position="377"/>
        <end position="386"/>
    </location>
</feature>
<feature type="region of interest" description="Disordered" evidence="1">
    <location>
        <begin position="187"/>
        <end position="230"/>
    </location>
</feature>
<organism evidence="2 3">
    <name type="scientific">Emydomyces testavorans</name>
    <dbReference type="NCBI Taxonomy" id="2070801"/>
    <lineage>
        <taxon>Eukaryota</taxon>
        <taxon>Fungi</taxon>
        <taxon>Dikarya</taxon>
        <taxon>Ascomycota</taxon>
        <taxon>Pezizomycotina</taxon>
        <taxon>Eurotiomycetes</taxon>
        <taxon>Eurotiomycetidae</taxon>
        <taxon>Onygenales</taxon>
        <taxon>Nannizziopsiaceae</taxon>
        <taxon>Emydomyces</taxon>
    </lineage>
</organism>
<feature type="region of interest" description="Disordered" evidence="1">
    <location>
        <begin position="146"/>
        <end position="172"/>
    </location>
</feature>
<feature type="compositionally biased region" description="Basic and acidic residues" evidence="1">
    <location>
        <begin position="500"/>
        <end position="529"/>
    </location>
</feature>
<evidence type="ECO:0000256" key="1">
    <source>
        <dbReference type="SAM" id="MobiDB-lite"/>
    </source>
</evidence>
<dbReference type="Proteomes" id="UP001219355">
    <property type="component" value="Chromosome 5"/>
</dbReference>
<evidence type="ECO:0000313" key="3">
    <source>
        <dbReference type="Proteomes" id="UP001219355"/>
    </source>
</evidence>
<feature type="region of interest" description="Disordered" evidence="1">
    <location>
        <begin position="632"/>
        <end position="1010"/>
    </location>
</feature>
<feature type="compositionally biased region" description="Polar residues" evidence="1">
    <location>
        <begin position="187"/>
        <end position="204"/>
    </location>
</feature>
<feature type="compositionally biased region" description="Polar residues" evidence="1">
    <location>
        <begin position="920"/>
        <end position="944"/>
    </location>
</feature>
<proteinExistence type="predicted"/>
<evidence type="ECO:0008006" key="4">
    <source>
        <dbReference type="Google" id="ProtNLM"/>
    </source>
</evidence>
<feature type="compositionally biased region" description="Polar residues" evidence="1">
    <location>
        <begin position="470"/>
        <end position="488"/>
    </location>
</feature>
<feature type="compositionally biased region" description="Basic and acidic residues" evidence="1">
    <location>
        <begin position="687"/>
        <end position="698"/>
    </location>
</feature>